<evidence type="ECO:0000313" key="10">
    <source>
        <dbReference type="Proteomes" id="UP000237423"/>
    </source>
</evidence>
<keyword evidence="9" id="KW-1185">Reference proteome</keyword>
<proteinExistence type="predicted"/>
<reference evidence="8 10" key="2">
    <citation type="submission" date="2017-11" db="EMBL/GenBank/DDBJ databases">
        <title>Draft Genome Sequence of Methylobacter psychrotolerans Sph1T, an Obligate Methanotroph from Low-Temperature Environments.</title>
        <authorList>
            <person name="Oshkin I.Y."/>
            <person name="Miroshnikov K."/>
            <person name="Belova S.E."/>
            <person name="Korzhenkov A."/>
            <person name="Toshchakov S.V."/>
            <person name="Dedysh S.N."/>
        </authorList>
    </citation>
    <scope>NUCLEOTIDE SEQUENCE [LARGE SCALE GENOMIC DNA]</scope>
    <source>
        <strain evidence="8 10">Sph1</strain>
    </source>
</reference>
<dbReference type="AlphaFoldDB" id="A0A1Z4BVL2"/>
<dbReference type="OrthoDB" id="5702716at2"/>
<reference evidence="7 9" key="1">
    <citation type="submission" date="2017-06" db="EMBL/GenBank/DDBJ databases">
        <title>Genome Sequencing of the methanotroph Methylovulum psychrotolerants str. HV10-M2 isolated from a high-altitude environment.</title>
        <authorList>
            <person name="Mateos-Rivera A."/>
        </authorList>
    </citation>
    <scope>NUCLEOTIDE SEQUENCE [LARGE SCALE GENOMIC DNA]</scope>
    <source>
        <strain evidence="7 9">HV10_M2</strain>
    </source>
</reference>
<protein>
    <submittedName>
        <fullName evidence="7">F0F1 ATP synthase assembly protein I</fullName>
    </submittedName>
</protein>
<dbReference type="Proteomes" id="UP000237423">
    <property type="component" value="Unassembled WGS sequence"/>
</dbReference>
<sequence length="125" mass="13641">MFGVCQVAARKLSTVSKVLIYQFLIITTAVFGFAVVLGWQQAGSAAVGGVVAFIPNAFFGWQMRNPAGKSAKILINRFYLGEAGKWALTVILFAAAFQLPNINIFPLLSTYMAAIAVFWFALLMR</sequence>
<comment type="subcellular location">
    <subcellularLocation>
        <location evidence="1">Cell membrane</location>
        <topology evidence="1">Multi-pass membrane protein</topology>
    </subcellularLocation>
</comment>
<gene>
    <name evidence="8" type="ORF">AADEFJLK_00267</name>
    <name evidence="7" type="ORF">CEK71_03935</name>
</gene>
<evidence type="ECO:0000256" key="4">
    <source>
        <dbReference type="ARBA" id="ARBA00022989"/>
    </source>
</evidence>
<dbReference type="Pfam" id="PF03899">
    <property type="entry name" value="ATP-synt_I"/>
    <property type="match status" value="1"/>
</dbReference>
<dbReference type="EMBL" id="PGFZ01000001">
    <property type="protein sequence ID" value="POZ53249.1"/>
    <property type="molecule type" value="Genomic_DNA"/>
</dbReference>
<dbReference type="KEGG" id="mpsy:CEK71_03935"/>
<dbReference type="GO" id="GO:0005886">
    <property type="term" value="C:plasma membrane"/>
    <property type="evidence" value="ECO:0007669"/>
    <property type="project" value="UniProtKB-SubCell"/>
</dbReference>
<evidence type="ECO:0000313" key="8">
    <source>
        <dbReference type="EMBL" id="POZ53249.1"/>
    </source>
</evidence>
<keyword evidence="4 6" id="KW-1133">Transmembrane helix</keyword>
<keyword evidence="5 6" id="KW-0472">Membrane</keyword>
<keyword evidence="2" id="KW-1003">Cell membrane</keyword>
<evidence type="ECO:0000313" key="9">
    <source>
        <dbReference type="Proteomes" id="UP000197019"/>
    </source>
</evidence>
<accession>A0A1Z4BVL2</accession>
<evidence type="ECO:0000256" key="2">
    <source>
        <dbReference type="ARBA" id="ARBA00022475"/>
    </source>
</evidence>
<feature type="transmembrane region" description="Helical" evidence="6">
    <location>
        <begin position="105"/>
        <end position="124"/>
    </location>
</feature>
<evidence type="ECO:0000313" key="7">
    <source>
        <dbReference type="EMBL" id="ASF45280.1"/>
    </source>
</evidence>
<evidence type="ECO:0000256" key="3">
    <source>
        <dbReference type="ARBA" id="ARBA00022692"/>
    </source>
</evidence>
<evidence type="ECO:0000256" key="1">
    <source>
        <dbReference type="ARBA" id="ARBA00004651"/>
    </source>
</evidence>
<feature type="transmembrane region" description="Helical" evidence="6">
    <location>
        <begin position="18"/>
        <end position="39"/>
    </location>
</feature>
<dbReference type="EMBL" id="CP022129">
    <property type="protein sequence ID" value="ASF45280.1"/>
    <property type="molecule type" value="Genomic_DNA"/>
</dbReference>
<feature type="transmembrane region" description="Helical" evidence="6">
    <location>
        <begin position="83"/>
        <end position="99"/>
    </location>
</feature>
<keyword evidence="3 6" id="KW-0812">Transmembrane</keyword>
<organism evidence="7 9">
    <name type="scientific">Methylovulum psychrotolerans</name>
    <dbReference type="NCBI Taxonomy" id="1704499"/>
    <lineage>
        <taxon>Bacteria</taxon>
        <taxon>Pseudomonadati</taxon>
        <taxon>Pseudomonadota</taxon>
        <taxon>Gammaproteobacteria</taxon>
        <taxon>Methylococcales</taxon>
        <taxon>Methylococcaceae</taxon>
        <taxon>Methylovulum</taxon>
    </lineage>
</organism>
<evidence type="ECO:0000256" key="6">
    <source>
        <dbReference type="SAM" id="Phobius"/>
    </source>
</evidence>
<evidence type="ECO:0000256" key="5">
    <source>
        <dbReference type="ARBA" id="ARBA00023136"/>
    </source>
</evidence>
<dbReference type="InterPro" id="IPR005598">
    <property type="entry name" value="ATP_synth_I"/>
</dbReference>
<name>A0A1Z4BVL2_9GAMM</name>
<feature type="transmembrane region" description="Helical" evidence="6">
    <location>
        <begin position="45"/>
        <end position="63"/>
    </location>
</feature>
<dbReference type="Proteomes" id="UP000197019">
    <property type="component" value="Chromosome"/>
</dbReference>